<accession>A1BHB2</accession>
<dbReference type="GO" id="GO:0016787">
    <property type="term" value="F:hydrolase activity"/>
    <property type="evidence" value="ECO:0007669"/>
    <property type="project" value="UniProtKB-KW"/>
</dbReference>
<dbReference type="KEGG" id="cph:Cpha266_1772"/>
<evidence type="ECO:0000259" key="2">
    <source>
        <dbReference type="SMART" id="SM00849"/>
    </source>
</evidence>
<feature type="domain" description="Beta-Casp" evidence="3">
    <location>
        <begin position="253"/>
        <end position="378"/>
    </location>
</feature>
<reference evidence="4 5" key="1">
    <citation type="submission" date="2006-12" db="EMBL/GenBank/DDBJ databases">
        <title>Complete sequence of Chlorobium phaeobacteroides DSM 266.</title>
        <authorList>
            <consortium name="US DOE Joint Genome Institute"/>
            <person name="Copeland A."/>
            <person name="Lucas S."/>
            <person name="Lapidus A."/>
            <person name="Barry K."/>
            <person name="Detter J.C."/>
            <person name="Glavina del Rio T."/>
            <person name="Hammon N."/>
            <person name="Israni S."/>
            <person name="Pitluck S."/>
            <person name="Goltsman E."/>
            <person name="Schmutz J."/>
            <person name="Larimer F."/>
            <person name="Land M."/>
            <person name="Hauser L."/>
            <person name="Mikhailova N."/>
            <person name="Li T."/>
            <person name="Overmann J."/>
            <person name="Bryant D.A."/>
            <person name="Richardson P."/>
        </authorList>
    </citation>
    <scope>NUCLEOTIDE SEQUENCE [LARGE SCALE GENOMIC DNA]</scope>
    <source>
        <strain evidence="4 5">DSM 266</strain>
    </source>
</reference>
<dbReference type="InterPro" id="IPR036866">
    <property type="entry name" value="RibonucZ/Hydroxyglut_hydro"/>
</dbReference>
<keyword evidence="1" id="KW-0378">Hydrolase</keyword>
<sequence length="465" mass="52174">MELEFYGATERVTGSCHIIRTKQATILLDCGLIQGSSDEEQLNRAAFPFDPASIDVVVLSHGHIDHSGRLPLLVQRGFSGSIYTHEATLDLCRVLLLDSASLAERDAEYQRKHPVTRQDKHAEPLYTRKEVLRTLDRMVGIPYHRQAEIVRGITLRLSDAGHILGSSLIELWIRDEGYERKLVFSGDLGQYASPVLQDPETIEEADLVIVESTYGDRLHRDFEETALELGTIIRSACRGCGNILIPAFAIGRSQELLYLFALNYKEWQLDRWQIFLDSPMAIEASQIYWDYPELVDVDARDFREHPEKLPPLGNLHFTPKPEQSRAINSLKSGAVIIAGSGMCNGGRILHHLKQNIHRHECKVIITGYQAEGTLGRKLVDGDKEVSIHGRNYAVAATVHTVGGLSAHGDQEDMLRWLGGFRSRPKVFVVHGDGDVKKVFKAKIEERFDLNVTIPESGSCVNLLQR</sequence>
<dbReference type="Pfam" id="PF10996">
    <property type="entry name" value="Beta-Casp"/>
    <property type="match status" value="1"/>
</dbReference>
<dbReference type="AlphaFoldDB" id="A1BHB2"/>
<dbReference type="Pfam" id="PF00753">
    <property type="entry name" value="Lactamase_B"/>
    <property type="match status" value="1"/>
</dbReference>
<dbReference type="HOGENOM" id="CLU_009673_5_2_10"/>
<dbReference type="SMART" id="SM01027">
    <property type="entry name" value="Beta-Casp"/>
    <property type="match status" value="1"/>
</dbReference>
<dbReference type="InterPro" id="IPR022712">
    <property type="entry name" value="Beta_Casp"/>
</dbReference>
<evidence type="ECO:0000313" key="4">
    <source>
        <dbReference type="EMBL" id="ABL65789.1"/>
    </source>
</evidence>
<dbReference type="InterPro" id="IPR001279">
    <property type="entry name" value="Metallo-B-lactamas"/>
</dbReference>
<protein>
    <submittedName>
        <fullName evidence="4">Beta-lactamase domain protein</fullName>
    </submittedName>
</protein>
<dbReference type="PANTHER" id="PTHR11203:SF37">
    <property type="entry name" value="INTEGRATOR COMPLEX SUBUNIT 11"/>
    <property type="match status" value="1"/>
</dbReference>
<feature type="domain" description="Metallo-beta-lactamase" evidence="2">
    <location>
        <begin position="13"/>
        <end position="243"/>
    </location>
</feature>
<dbReference type="Gene3D" id="3.60.15.10">
    <property type="entry name" value="Ribonuclease Z/Hydroxyacylglutathione hydrolase-like"/>
    <property type="match status" value="1"/>
</dbReference>
<dbReference type="Proteomes" id="UP000008701">
    <property type="component" value="Chromosome"/>
</dbReference>
<keyword evidence="5" id="KW-1185">Reference proteome</keyword>
<proteinExistence type="predicted"/>
<evidence type="ECO:0000259" key="3">
    <source>
        <dbReference type="SMART" id="SM01027"/>
    </source>
</evidence>
<gene>
    <name evidence="4" type="ordered locus">Cpha266_1772</name>
</gene>
<dbReference type="GO" id="GO:0004521">
    <property type="term" value="F:RNA endonuclease activity"/>
    <property type="evidence" value="ECO:0007669"/>
    <property type="project" value="TreeGrafter"/>
</dbReference>
<evidence type="ECO:0000313" key="5">
    <source>
        <dbReference type="Proteomes" id="UP000008701"/>
    </source>
</evidence>
<dbReference type="STRING" id="290317.Cpha266_1772"/>
<organism evidence="4 5">
    <name type="scientific">Chlorobium phaeobacteroides (strain DSM 266 / SMG 266 / 2430)</name>
    <dbReference type="NCBI Taxonomy" id="290317"/>
    <lineage>
        <taxon>Bacteria</taxon>
        <taxon>Pseudomonadati</taxon>
        <taxon>Chlorobiota</taxon>
        <taxon>Chlorobiia</taxon>
        <taxon>Chlorobiales</taxon>
        <taxon>Chlorobiaceae</taxon>
        <taxon>Chlorobium/Pelodictyon group</taxon>
        <taxon>Chlorobium</taxon>
    </lineage>
</organism>
<evidence type="ECO:0000256" key="1">
    <source>
        <dbReference type="ARBA" id="ARBA00022801"/>
    </source>
</evidence>
<dbReference type="RefSeq" id="WP_011745596.1">
    <property type="nucleotide sequence ID" value="NC_008639.1"/>
</dbReference>
<dbReference type="Gene3D" id="3.40.50.10890">
    <property type="match status" value="1"/>
</dbReference>
<dbReference type="PANTHER" id="PTHR11203">
    <property type="entry name" value="CLEAVAGE AND POLYADENYLATION SPECIFICITY FACTOR FAMILY MEMBER"/>
    <property type="match status" value="1"/>
</dbReference>
<name>A1BHB2_CHLPD</name>
<dbReference type="eggNOG" id="COG1236">
    <property type="taxonomic scope" value="Bacteria"/>
</dbReference>
<dbReference type="SMART" id="SM00849">
    <property type="entry name" value="Lactamase_B"/>
    <property type="match status" value="1"/>
</dbReference>
<dbReference type="InterPro" id="IPR011108">
    <property type="entry name" value="RMMBL"/>
</dbReference>
<dbReference type="OrthoDB" id="9803916at2"/>
<dbReference type="SUPFAM" id="SSF56281">
    <property type="entry name" value="Metallo-hydrolase/oxidoreductase"/>
    <property type="match status" value="1"/>
</dbReference>
<dbReference type="Pfam" id="PF07521">
    <property type="entry name" value="RMMBL"/>
    <property type="match status" value="1"/>
</dbReference>
<dbReference type="InterPro" id="IPR050698">
    <property type="entry name" value="MBL"/>
</dbReference>
<dbReference type="CDD" id="cd16295">
    <property type="entry name" value="TTHA0252-CPSF-like_MBL-fold"/>
    <property type="match status" value="1"/>
</dbReference>
<dbReference type="EMBL" id="CP000492">
    <property type="protein sequence ID" value="ABL65789.1"/>
    <property type="molecule type" value="Genomic_DNA"/>
</dbReference>